<dbReference type="PROSITE" id="PS50968">
    <property type="entry name" value="BIOTINYL_LIPOYL"/>
    <property type="match status" value="1"/>
</dbReference>
<dbReference type="PROSITE" id="PS00189">
    <property type="entry name" value="LIPOYL"/>
    <property type="match status" value="1"/>
</dbReference>
<comment type="caution">
    <text evidence="19">The sequence shown here is derived from an EMBL/GenBank/DDBJ whole genome shotgun (WGS) entry which is preliminary data.</text>
</comment>
<evidence type="ECO:0000256" key="1">
    <source>
        <dbReference type="ARBA" id="ARBA00001938"/>
    </source>
</evidence>
<comment type="catalytic activity">
    <reaction evidence="12 16">
        <text>N(6)-[(R)-dihydrolipoyl]-L-lysyl-[protein] + NAD(+) = N(6)-[(R)-lipoyl]-L-lysyl-[protein] + NADH + H(+)</text>
        <dbReference type="Rhea" id="RHEA:15045"/>
        <dbReference type="Rhea" id="RHEA-COMP:10474"/>
        <dbReference type="Rhea" id="RHEA-COMP:10475"/>
        <dbReference type="ChEBI" id="CHEBI:15378"/>
        <dbReference type="ChEBI" id="CHEBI:57540"/>
        <dbReference type="ChEBI" id="CHEBI:57945"/>
        <dbReference type="ChEBI" id="CHEBI:83099"/>
        <dbReference type="ChEBI" id="CHEBI:83100"/>
        <dbReference type="EC" id="1.8.1.4"/>
    </reaction>
</comment>
<evidence type="ECO:0000256" key="12">
    <source>
        <dbReference type="ARBA" id="ARBA00049187"/>
    </source>
</evidence>
<feature type="active site" description="Proton acceptor" evidence="13">
    <location>
        <position position="570"/>
    </location>
</feature>
<sequence length="585" mass="61754">MSIDVVVPQVSDGVTSGKVISVAVSVGDQVEADQTLIELETDKAVVAIPSPSAGRVSELKVTEGDTVDVGGVIAVLEGSETGNSAAEADESHEPAAQEKVQETSTDEAEKKSAAKKSGSKPAEQAKVSGKDLVVIGAGPGGYHAAFKAAELGLSVTLIDPEENPGGVCLHRGCIPSKALLHVAKLISEAQESTAIGITFSRPKIDVDRVRAWKNEVVEKLTGGLGAKVAQQKLTYLRGMARFKDAHHLEVTDTDGKTRELGFSQAIVATGSRPIMLPGVETGSQRIIDSTGALNLTDVPSSLLVVGGGYIGLELGSAYAALGSKVSVVEMTDGLLPGCDRDLVSLLKRRLDNIFEDILLKTKVVELKEQKNGVAVTLEGKKGELTNRRFDKVLIAIGRKPNSEQLGLDKTRIEKNDKGFIEVDGQQRTAEPHIFAIGDIAGEPMLAHKAYAEAEVAAEVAAGGKAVYEPRAIPAVVFTDPEIAWCGLTETQAREQKIKVKTAKLPWRGSGRCLTLGRDDGITKLIVDPETDRILGIAVAGPGAGELIAEGVLAMEMAALSEDLRKTIHPHPTLSETLYDAARMLS</sequence>
<evidence type="ECO:0000256" key="7">
    <source>
        <dbReference type="ARBA" id="ARBA00022827"/>
    </source>
</evidence>
<feature type="domain" description="Lipoyl-binding" evidence="18">
    <location>
        <begin position="2"/>
        <end position="77"/>
    </location>
</feature>
<dbReference type="InterPro" id="IPR050151">
    <property type="entry name" value="Class-I_Pyr_Nuc-Dis_Oxidored"/>
</dbReference>
<feature type="disulfide bond" description="Redox-active" evidence="15">
    <location>
        <begin position="168"/>
        <end position="173"/>
    </location>
</feature>
<keyword evidence="8 16" id="KW-0560">Oxidoreductase</keyword>
<feature type="binding site" evidence="14">
    <location>
        <position position="397"/>
    </location>
    <ligand>
        <name>NAD(+)</name>
        <dbReference type="ChEBI" id="CHEBI:57540"/>
    </ligand>
</feature>
<feature type="binding site" evidence="14">
    <location>
        <position position="329"/>
    </location>
    <ligand>
        <name>NAD(+)</name>
        <dbReference type="ChEBI" id="CHEBI:57540"/>
    </ligand>
</feature>
<dbReference type="InterPro" id="IPR001100">
    <property type="entry name" value="Pyr_nuc-diS_OxRdtase"/>
</dbReference>
<evidence type="ECO:0000256" key="5">
    <source>
        <dbReference type="ARBA" id="ARBA00022630"/>
    </source>
</evidence>
<dbReference type="Gene3D" id="3.50.50.60">
    <property type="entry name" value="FAD/NAD(P)-binding domain"/>
    <property type="match status" value="2"/>
</dbReference>
<keyword evidence="5 16" id="KW-0285">Flavoprotein</keyword>
<proteinExistence type="inferred from homology"/>
<evidence type="ECO:0000256" key="2">
    <source>
        <dbReference type="ARBA" id="ARBA00007532"/>
    </source>
</evidence>
<dbReference type="SUPFAM" id="SSF51230">
    <property type="entry name" value="Single hybrid motif"/>
    <property type="match status" value="1"/>
</dbReference>
<dbReference type="RefSeq" id="WP_191156239.1">
    <property type="nucleotide sequence ID" value="NZ_JACWUN010000011.1"/>
</dbReference>
<keyword evidence="9 14" id="KW-0520">NAD</keyword>
<accession>A0A8J6QSQ8</accession>
<evidence type="ECO:0000256" key="11">
    <source>
        <dbReference type="ARBA" id="ARBA00023284"/>
    </source>
</evidence>
<dbReference type="CDD" id="cd06849">
    <property type="entry name" value="lipoyl_domain"/>
    <property type="match status" value="1"/>
</dbReference>
<keyword evidence="14" id="KW-0547">Nucleotide-binding</keyword>
<dbReference type="InterPro" id="IPR011053">
    <property type="entry name" value="Single_hybrid_motif"/>
</dbReference>
<evidence type="ECO:0000256" key="6">
    <source>
        <dbReference type="ARBA" id="ARBA00022823"/>
    </source>
</evidence>
<feature type="binding site" evidence="14">
    <location>
        <begin position="269"/>
        <end position="271"/>
    </location>
    <ligand>
        <name>FAD</name>
        <dbReference type="ChEBI" id="CHEBI:57692"/>
    </ligand>
</feature>
<comment type="miscellaneous">
    <text evidence="16">The active site is a redox-active disulfide bond.</text>
</comment>
<dbReference type="NCBIfam" id="TIGR01350">
    <property type="entry name" value="lipoamide_DH"/>
    <property type="match status" value="1"/>
</dbReference>
<keyword evidence="11 16" id="KW-0676">Redox-active center</keyword>
<evidence type="ECO:0000256" key="13">
    <source>
        <dbReference type="PIRSR" id="PIRSR000350-2"/>
    </source>
</evidence>
<dbReference type="InterPro" id="IPR012999">
    <property type="entry name" value="Pyr_OxRdtase_I_AS"/>
</dbReference>
<evidence type="ECO:0000256" key="14">
    <source>
        <dbReference type="PIRSR" id="PIRSR000350-3"/>
    </source>
</evidence>
<feature type="compositionally biased region" description="Basic and acidic residues" evidence="17">
    <location>
        <begin position="89"/>
        <end position="112"/>
    </location>
</feature>
<reference evidence="19" key="1">
    <citation type="submission" date="2020-09" db="EMBL/GenBank/DDBJ databases">
        <title>Pelobacter alkaliphilus sp. nov., a novel anaerobic arsenate-reducing bacterium from terrestrial mud volcano.</title>
        <authorList>
            <person name="Khomyakova M.A."/>
            <person name="Merkel A.Y."/>
            <person name="Slobodkin A.I."/>
        </authorList>
    </citation>
    <scope>NUCLEOTIDE SEQUENCE</scope>
    <source>
        <strain evidence="19">M08fum</strain>
    </source>
</reference>
<dbReference type="Gene3D" id="3.30.390.30">
    <property type="match status" value="1"/>
</dbReference>
<dbReference type="AlphaFoldDB" id="A0A8J6QSQ8"/>
<feature type="region of interest" description="Disordered" evidence="17">
    <location>
        <begin position="81"/>
        <end position="123"/>
    </location>
</feature>
<dbReference type="PRINTS" id="PR00368">
    <property type="entry name" value="FADPNR"/>
</dbReference>
<evidence type="ECO:0000256" key="15">
    <source>
        <dbReference type="PIRSR" id="PIRSR000350-4"/>
    </source>
</evidence>
<evidence type="ECO:0000256" key="4">
    <source>
        <dbReference type="ARBA" id="ARBA00016961"/>
    </source>
</evidence>
<feature type="binding site" evidence="14">
    <location>
        <position position="438"/>
    </location>
    <ligand>
        <name>FAD</name>
        <dbReference type="ChEBI" id="CHEBI:57692"/>
    </ligand>
</feature>
<evidence type="ECO:0000256" key="8">
    <source>
        <dbReference type="ARBA" id="ARBA00023002"/>
    </source>
</evidence>
<dbReference type="PIRSF" id="PIRSF000350">
    <property type="entry name" value="Mercury_reductase_MerA"/>
    <property type="match status" value="1"/>
</dbReference>
<keyword evidence="7 14" id="KW-0274">FAD</keyword>
<dbReference type="FunFam" id="3.30.390.30:FF:000001">
    <property type="entry name" value="Dihydrolipoyl dehydrogenase"/>
    <property type="match status" value="1"/>
</dbReference>
<dbReference type="Proteomes" id="UP000632828">
    <property type="component" value="Unassembled WGS sequence"/>
</dbReference>
<evidence type="ECO:0000259" key="18">
    <source>
        <dbReference type="PROSITE" id="PS50968"/>
    </source>
</evidence>
<evidence type="ECO:0000256" key="9">
    <source>
        <dbReference type="ARBA" id="ARBA00023027"/>
    </source>
</evidence>
<evidence type="ECO:0000313" key="19">
    <source>
        <dbReference type="EMBL" id="MBD1401050.1"/>
    </source>
</evidence>
<evidence type="ECO:0000256" key="10">
    <source>
        <dbReference type="ARBA" id="ARBA00023157"/>
    </source>
</evidence>
<evidence type="ECO:0000256" key="16">
    <source>
        <dbReference type="RuleBase" id="RU003692"/>
    </source>
</evidence>
<dbReference type="GO" id="GO:0006103">
    <property type="term" value="P:2-oxoglutarate metabolic process"/>
    <property type="evidence" value="ECO:0007669"/>
    <property type="project" value="TreeGrafter"/>
</dbReference>
<dbReference type="PRINTS" id="PR00411">
    <property type="entry name" value="PNDRDTASEI"/>
</dbReference>
<dbReference type="InterPro" id="IPR016156">
    <property type="entry name" value="FAD/NAD-linked_Rdtase_dimer_sf"/>
</dbReference>
<protein>
    <recommendedName>
        <fullName evidence="4 16">Dihydrolipoyl dehydrogenase</fullName>
        <ecNumber evidence="3 16">1.8.1.4</ecNumber>
    </recommendedName>
</protein>
<dbReference type="SUPFAM" id="SSF55424">
    <property type="entry name" value="FAD/NAD-linked reductases, dimerisation (C-terminal) domain"/>
    <property type="match status" value="1"/>
</dbReference>
<dbReference type="EC" id="1.8.1.4" evidence="3 16"/>
<dbReference type="SUPFAM" id="SSF51905">
    <property type="entry name" value="FAD/NAD(P)-binding domain"/>
    <property type="match status" value="1"/>
</dbReference>
<keyword evidence="6" id="KW-0450">Lipoyl</keyword>
<evidence type="ECO:0000313" key="20">
    <source>
        <dbReference type="Proteomes" id="UP000632828"/>
    </source>
</evidence>
<evidence type="ECO:0000256" key="3">
    <source>
        <dbReference type="ARBA" id="ARBA00012608"/>
    </source>
</evidence>
<dbReference type="EMBL" id="JACWUN010000011">
    <property type="protein sequence ID" value="MBD1401050.1"/>
    <property type="molecule type" value="Genomic_DNA"/>
</dbReference>
<evidence type="ECO:0000256" key="17">
    <source>
        <dbReference type="SAM" id="MobiDB-lite"/>
    </source>
</evidence>
<dbReference type="PANTHER" id="PTHR22912">
    <property type="entry name" value="DISULFIDE OXIDOREDUCTASE"/>
    <property type="match status" value="1"/>
</dbReference>
<dbReference type="InterPro" id="IPR004099">
    <property type="entry name" value="Pyr_nucl-diS_OxRdtase_dimer"/>
</dbReference>
<dbReference type="GO" id="GO:0050660">
    <property type="term" value="F:flavin adenine dinucleotide binding"/>
    <property type="evidence" value="ECO:0007669"/>
    <property type="project" value="InterPro"/>
</dbReference>
<organism evidence="19 20">
    <name type="scientific">Pelovirga terrestris</name>
    <dbReference type="NCBI Taxonomy" id="2771352"/>
    <lineage>
        <taxon>Bacteria</taxon>
        <taxon>Pseudomonadati</taxon>
        <taxon>Thermodesulfobacteriota</taxon>
        <taxon>Desulfuromonadia</taxon>
        <taxon>Geobacterales</taxon>
        <taxon>Geobacteraceae</taxon>
        <taxon>Pelovirga</taxon>
    </lineage>
</organism>
<keyword evidence="20" id="KW-1185">Reference proteome</keyword>
<gene>
    <name evidence="19" type="primary">lpdA</name>
    <name evidence="19" type="ORF">ICT70_10225</name>
</gene>
<dbReference type="Pfam" id="PF00364">
    <property type="entry name" value="Biotin_lipoyl"/>
    <property type="match status" value="1"/>
</dbReference>
<dbReference type="InterPro" id="IPR006258">
    <property type="entry name" value="Lipoamide_DH"/>
</dbReference>
<dbReference type="InterPro" id="IPR023753">
    <property type="entry name" value="FAD/NAD-binding_dom"/>
</dbReference>
<comment type="cofactor">
    <cofactor evidence="1">
        <name>(R)-lipoate</name>
        <dbReference type="ChEBI" id="CHEBI:83088"/>
    </cofactor>
</comment>
<dbReference type="Pfam" id="PF07992">
    <property type="entry name" value="Pyr_redox_2"/>
    <property type="match status" value="1"/>
</dbReference>
<dbReference type="Gene3D" id="2.40.50.100">
    <property type="match status" value="1"/>
</dbReference>
<dbReference type="InterPro" id="IPR000089">
    <property type="entry name" value="Biotin_lipoyl"/>
</dbReference>
<name>A0A8J6QSQ8_9BACT</name>
<dbReference type="Pfam" id="PF02852">
    <property type="entry name" value="Pyr_redox_dim"/>
    <property type="match status" value="1"/>
</dbReference>
<comment type="cofactor">
    <cofactor evidence="14 16">
        <name>FAD</name>
        <dbReference type="ChEBI" id="CHEBI:57692"/>
    </cofactor>
    <text evidence="14 16">Binds 1 FAD per subunit.</text>
</comment>
<comment type="similarity">
    <text evidence="2 16">Belongs to the class-I pyridine nucleotide-disulfide oxidoreductase family.</text>
</comment>
<feature type="binding site" evidence="14">
    <location>
        <begin position="444"/>
        <end position="447"/>
    </location>
    <ligand>
        <name>FAD</name>
        <dbReference type="ChEBI" id="CHEBI:57692"/>
    </ligand>
</feature>
<dbReference type="GO" id="GO:0004148">
    <property type="term" value="F:dihydrolipoyl dehydrogenase (NADH) activity"/>
    <property type="evidence" value="ECO:0007669"/>
    <property type="project" value="UniProtKB-EC"/>
</dbReference>
<feature type="binding site" evidence="14">
    <location>
        <position position="177"/>
    </location>
    <ligand>
        <name>FAD</name>
        <dbReference type="ChEBI" id="CHEBI:57692"/>
    </ligand>
</feature>
<dbReference type="InterPro" id="IPR036188">
    <property type="entry name" value="FAD/NAD-bd_sf"/>
</dbReference>
<keyword evidence="10" id="KW-1015">Disulfide bond</keyword>
<dbReference type="PANTHER" id="PTHR22912:SF160">
    <property type="entry name" value="DIHYDROLIPOYL DEHYDROGENASE"/>
    <property type="match status" value="1"/>
</dbReference>
<dbReference type="InterPro" id="IPR003016">
    <property type="entry name" value="2-oxoA_DH_lipoyl-BS"/>
</dbReference>
<feature type="binding site" evidence="14">
    <location>
        <begin position="306"/>
        <end position="313"/>
    </location>
    <ligand>
        <name>NAD(+)</name>
        <dbReference type="ChEBI" id="CHEBI:57540"/>
    </ligand>
</feature>
<dbReference type="PROSITE" id="PS00076">
    <property type="entry name" value="PYRIDINE_REDOX_1"/>
    <property type="match status" value="1"/>
</dbReference>